<reference evidence="9" key="1">
    <citation type="submission" date="2016-11" db="EMBL/GenBank/DDBJ databases">
        <authorList>
            <person name="Varghese N."/>
            <person name="Submissions S."/>
        </authorList>
    </citation>
    <scope>NUCLEOTIDE SEQUENCE [LARGE SCALE GENOMIC DNA]</scope>
    <source>
        <strain evidence="9">DSM 14826</strain>
    </source>
</reference>
<dbReference type="InterPro" id="IPR015424">
    <property type="entry name" value="PyrdxlP-dep_Trfase"/>
</dbReference>
<evidence type="ECO:0000313" key="9">
    <source>
        <dbReference type="Proteomes" id="UP000243547"/>
    </source>
</evidence>
<dbReference type="AlphaFoldDB" id="A0A1M6PLW1"/>
<dbReference type="Proteomes" id="UP000243547">
    <property type="component" value="Unassembled WGS sequence"/>
</dbReference>
<evidence type="ECO:0000259" key="7">
    <source>
        <dbReference type="Pfam" id="PF03711"/>
    </source>
</evidence>
<organism evidence="8 9">
    <name type="scientific">Anaerobranca californiensis DSM 14826</name>
    <dbReference type="NCBI Taxonomy" id="1120989"/>
    <lineage>
        <taxon>Bacteria</taxon>
        <taxon>Bacillati</taxon>
        <taxon>Bacillota</taxon>
        <taxon>Clostridia</taxon>
        <taxon>Eubacteriales</taxon>
        <taxon>Proteinivoracaceae</taxon>
        <taxon>Anaerobranca</taxon>
    </lineage>
</organism>
<protein>
    <submittedName>
        <fullName evidence="8">Lysine decarboxylase</fullName>
    </submittedName>
</protein>
<dbReference type="OrthoDB" id="9815233at2"/>
<keyword evidence="9" id="KW-1185">Reference proteome</keyword>
<feature type="domain" description="Orn/Lys/Arg decarboxylase C-terminal" evidence="7">
    <location>
        <begin position="371"/>
        <end position="444"/>
    </location>
</feature>
<evidence type="ECO:0000256" key="4">
    <source>
        <dbReference type="ARBA" id="ARBA00022898"/>
    </source>
</evidence>
<dbReference type="InterPro" id="IPR052357">
    <property type="entry name" value="Orn_Lys_Arg_decarboxylase-I"/>
</dbReference>
<dbReference type="InterPro" id="IPR008286">
    <property type="entry name" value="Prn/Lys/Arg_de-COase_C"/>
</dbReference>
<dbReference type="InterPro" id="IPR015421">
    <property type="entry name" value="PyrdxlP-dep_Trfase_major"/>
</dbReference>
<dbReference type="InterPro" id="IPR000310">
    <property type="entry name" value="Orn/Lys/Arg_deCO2ase_major_dom"/>
</dbReference>
<dbReference type="Pfam" id="PF03711">
    <property type="entry name" value="OKR_DC_1_C"/>
    <property type="match status" value="1"/>
</dbReference>
<comment type="cofactor">
    <cofactor evidence="1">
        <name>pyridoxal 5'-phosphate</name>
        <dbReference type="ChEBI" id="CHEBI:597326"/>
    </cofactor>
</comment>
<dbReference type="EMBL" id="FRAI01000015">
    <property type="protein sequence ID" value="SHK08928.1"/>
    <property type="molecule type" value="Genomic_DNA"/>
</dbReference>
<dbReference type="RefSeq" id="WP_072907586.1">
    <property type="nucleotide sequence ID" value="NZ_FRAI01000015.1"/>
</dbReference>
<dbReference type="GO" id="GO:0016831">
    <property type="term" value="F:carboxy-lyase activity"/>
    <property type="evidence" value="ECO:0007669"/>
    <property type="project" value="UniProtKB-KW"/>
</dbReference>
<gene>
    <name evidence="8" type="ORF">SAMN02745227_01490</name>
</gene>
<keyword evidence="4" id="KW-0663">Pyridoxal phosphate</keyword>
<evidence type="ECO:0000313" key="8">
    <source>
        <dbReference type="EMBL" id="SHK08928.1"/>
    </source>
</evidence>
<keyword evidence="3" id="KW-0210">Decarboxylase</keyword>
<comment type="similarity">
    <text evidence="2">Belongs to the Orn/Lys/Arg decarboxylase class-I family.</text>
</comment>
<dbReference type="PANTHER" id="PTHR43277:SF4">
    <property type="entry name" value="ARGININE DECARBOXYLASE"/>
    <property type="match status" value="1"/>
</dbReference>
<dbReference type="Gene3D" id="3.90.100.10">
    <property type="entry name" value="Orn/Lys/Arg decarboxylase, C-terminal domain"/>
    <property type="match status" value="1"/>
</dbReference>
<evidence type="ECO:0000256" key="1">
    <source>
        <dbReference type="ARBA" id="ARBA00001933"/>
    </source>
</evidence>
<sequence>MKIKKLQNLYIYNKNNKKRYIKFHMPGNYGGKNLNKKFRKYMPFFETTEVYGTDDYHNPQGIIKKAEKSTAKLFNSNHCIYLVNGSSSGIIAAISYLFREGDQILVSRDCHKSVIYGLILSGAEPVFSEHSGASPLDYQGIQQAIKKIERIKGIILTTPNYYGIGNKDLKLIVQLCNKYKIKLLVDEAHGSHLYFTDLKVYLANTCKADLVVNSTHKNLTGLTQTGVININAEDINLSELRKHISLTTSTSPSYILLASIAYCTEQYTQIGEKILQKTIKKGNYMKELLDKYKIRYIKEKDLNSNQYLDPTKITLLFKDNKKAKEVFKQLIKNGIIPEFLADNKILLFINYKISKRELVKTAAILKRFSTEEEDILYSQENCFRIRNTGVLTPREAFYSQKEKIPLKKAKGKVVVQPITPYPPGIPILFPGEVVTEEIIKYLKNSNFSSIHGIENGMIEVVKDKFFDDK</sequence>
<evidence type="ECO:0000256" key="2">
    <source>
        <dbReference type="ARBA" id="ARBA00010671"/>
    </source>
</evidence>
<dbReference type="SUPFAM" id="SSF53383">
    <property type="entry name" value="PLP-dependent transferases"/>
    <property type="match status" value="1"/>
</dbReference>
<proteinExistence type="inferred from homology"/>
<dbReference type="Gene3D" id="3.40.640.10">
    <property type="entry name" value="Type I PLP-dependent aspartate aminotransferase-like (Major domain)"/>
    <property type="match status" value="1"/>
</dbReference>
<dbReference type="Pfam" id="PF01276">
    <property type="entry name" value="OKR_DC_1"/>
    <property type="match status" value="1"/>
</dbReference>
<keyword evidence="5" id="KW-0456">Lyase</keyword>
<evidence type="ECO:0000256" key="5">
    <source>
        <dbReference type="ARBA" id="ARBA00023239"/>
    </source>
</evidence>
<feature type="domain" description="Orn/Lys/Arg decarboxylases family 1 pyridoxal-P attachment site" evidence="6">
    <location>
        <begin position="17"/>
        <end position="299"/>
    </location>
</feature>
<dbReference type="STRING" id="1120989.SAMN02745227_01490"/>
<name>A0A1M6PLW1_9FIRM</name>
<accession>A0A1M6PLW1</accession>
<dbReference type="PANTHER" id="PTHR43277">
    <property type="entry name" value="ARGININE DECARBOXYLASE"/>
    <property type="match status" value="1"/>
</dbReference>
<evidence type="ECO:0000256" key="3">
    <source>
        <dbReference type="ARBA" id="ARBA00022793"/>
    </source>
</evidence>
<evidence type="ECO:0000259" key="6">
    <source>
        <dbReference type="Pfam" id="PF01276"/>
    </source>
</evidence>